<dbReference type="SUPFAM" id="SSF46785">
    <property type="entry name" value="Winged helix' DNA-binding domain"/>
    <property type="match status" value="1"/>
</dbReference>
<dbReference type="Gene3D" id="1.10.10.10">
    <property type="entry name" value="Winged helix-like DNA-binding domain superfamily/Winged helix DNA-binding domain"/>
    <property type="match status" value="1"/>
</dbReference>
<accession>A0ABN6XIP3</accession>
<keyword evidence="7" id="KW-1185">Reference proteome</keyword>
<keyword evidence="2" id="KW-0238">DNA-binding</keyword>
<dbReference type="InterPro" id="IPR011991">
    <property type="entry name" value="ArsR-like_HTH"/>
</dbReference>
<feature type="compositionally biased region" description="Basic residues" evidence="4">
    <location>
        <begin position="219"/>
        <end position="230"/>
    </location>
</feature>
<keyword evidence="3" id="KW-0804">Transcription</keyword>
<dbReference type="Pfam" id="PF01638">
    <property type="entry name" value="HxlR"/>
    <property type="match status" value="1"/>
</dbReference>
<protein>
    <submittedName>
        <fullName evidence="6">HxlR family transcriptional regulator</fullName>
    </submittedName>
</protein>
<evidence type="ECO:0000259" key="5">
    <source>
        <dbReference type="PROSITE" id="PS51118"/>
    </source>
</evidence>
<organism evidence="6 7">
    <name type="scientific">Naasia aerilata</name>
    <dbReference type="NCBI Taxonomy" id="1162966"/>
    <lineage>
        <taxon>Bacteria</taxon>
        <taxon>Bacillati</taxon>
        <taxon>Actinomycetota</taxon>
        <taxon>Actinomycetes</taxon>
        <taxon>Micrococcales</taxon>
        <taxon>Microbacteriaceae</taxon>
        <taxon>Naasia</taxon>
    </lineage>
</organism>
<dbReference type="CDD" id="cd00090">
    <property type="entry name" value="HTH_ARSR"/>
    <property type="match status" value="1"/>
</dbReference>
<feature type="domain" description="HTH hxlR-type" evidence="5">
    <location>
        <begin position="10"/>
        <end position="105"/>
    </location>
</feature>
<evidence type="ECO:0000256" key="3">
    <source>
        <dbReference type="ARBA" id="ARBA00023163"/>
    </source>
</evidence>
<dbReference type="InterPro" id="IPR002577">
    <property type="entry name" value="HTH_HxlR"/>
</dbReference>
<evidence type="ECO:0000313" key="7">
    <source>
        <dbReference type="Proteomes" id="UP001321498"/>
    </source>
</evidence>
<evidence type="ECO:0000256" key="2">
    <source>
        <dbReference type="ARBA" id="ARBA00023125"/>
    </source>
</evidence>
<dbReference type="InterPro" id="IPR036388">
    <property type="entry name" value="WH-like_DNA-bd_sf"/>
</dbReference>
<dbReference type="InterPro" id="IPR036390">
    <property type="entry name" value="WH_DNA-bd_sf"/>
</dbReference>
<evidence type="ECO:0000256" key="4">
    <source>
        <dbReference type="SAM" id="MobiDB-lite"/>
    </source>
</evidence>
<dbReference type="PANTHER" id="PTHR33204">
    <property type="entry name" value="TRANSCRIPTIONAL REGULATOR, MARR FAMILY"/>
    <property type="match status" value="1"/>
</dbReference>
<name>A0ABN6XIP3_9MICO</name>
<reference evidence="7" key="1">
    <citation type="journal article" date="2019" name="Int. J. Syst. Evol. Microbiol.">
        <title>The Global Catalogue of Microorganisms (GCM) 10K type strain sequencing project: providing services to taxonomists for standard genome sequencing and annotation.</title>
        <authorList>
            <consortium name="The Broad Institute Genomics Platform"/>
            <consortium name="The Broad Institute Genome Sequencing Center for Infectious Disease"/>
            <person name="Wu L."/>
            <person name="Ma J."/>
        </authorList>
    </citation>
    <scope>NUCLEOTIDE SEQUENCE [LARGE SCALE GENOMIC DNA]</scope>
    <source>
        <strain evidence="7">NBRC 108725</strain>
    </source>
</reference>
<dbReference type="PANTHER" id="PTHR33204:SF18">
    <property type="entry name" value="TRANSCRIPTIONAL REGULATORY PROTEIN"/>
    <property type="match status" value="1"/>
</dbReference>
<dbReference type="EMBL" id="AP027731">
    <property type="protein sequence ID" value="BDZ44788.1"/>
    <property type="molecule type" value="Genomic_DNA"/>
</dbReference>
<evidence type="ECO:0000256" key="1">
    <source>
        <dbReference type="ARBA" id="ARBA00023015"/>
    </source>
</evidence>
<evidence type="ECO:0000313" key="6">
    <source>
        <dbReference type="EMBL" id="BDZ44788.1"/>
    </source>
</evidence>
<dbReference type="Proteomes" id="UP001321498">
    <property type="component" value="Chromosome"/>
</dbReference>
<sequence length="230" mass="24774">MATRDYGQYSGVTRALELVGERWALLIVRDLLVGPRRYGELAAGLPRIPSNILAARLKDLQAAGILRRAPRSRVIVYELTPYGRELEPVVLALGAWGYKALGDPQEQQIITPESMTMDLRSAFRADVAAGLPATAYAARVGPAELLIRVDGSALDVRPGDGLVDLAFATGPDIRRLISGELAPEKAIATGVVEVLRGRGSSSTDSRPPSTWPPEARGPQRARRGCLRPSM</sequence>
<proteinExistence type="predicted"/>
<dbReference type="PROSITE" id="PS51118">
    <property type="entry name" value="HTH_HXLR"/>
    <property type="match status" value="1"/>
</dbReference>
<gene>
    <name evidence="6" type="ORF">GCM10025866_06970</name>
</gene>
<keyword evidence="1" id="KW-0805">Transcription regulation</keyword>
<feature type="region of interest" description="Disordered" evidence="4">
    <location>
        <begin position="197"/>
        <end position="230"/>
    </location>
</feature>
<feature type="compositionally biased region" description="Polar residues" evidence="4">
    <location>
        <begin position="199"/>
        <end position="208"/>
    </location>
</feature>